<evidence type="ECO:0000256" key="1">
    <source>
        <dbReference type="SAM" id="Phobius"/>
    </source>
</evidence>
<feature type="transmembrane region" description="Helical" evidence="1">
    <location>
        <begin position="83"/>
        <end position="102"/>
    </location>
</feature>
<evidence type="ECO:0000313" key="3">
    <source>
        <dbReference type="Proteomes" id="UP000295662"/>
    </source>
</evidence>
<dbReference type="AlphaFoldDB" id="A0A4R7RMF5"/>
<proteinExistence type="predicted"/>
<keyword evidence="1" id="KW-1133">Transmembrane helix</keyword>
<sequence>MSLLFKRKPLSNSERIHHSLRNISEEAKGILESIGKETNGYTGHVKERLAGIADYAGEASHEIERQLRQKASNLDTMVHKRPYEFLGVAIGIGLLFGLLASTSRR</sequence>
<dbReference type="Proteomes" id="UP000295662">
    <property type="component" value="Unassembled WGS sequence"/>
</dbReference>
<organism evidence="2 3">
    <name type="scientific">Prosthecobacter fusiformis</name>
    <dbReference type="NCBI Taxonomy" id="48464"/>
    <lineage>
        <taxon>Bacteria</taxon>
        <taxon>Pseudomonadati</taxon>
        <taxon>Verrucomicrobiota</taxon>
        <taxon>Verrucomicrobiia</taxon>
        <taxon>Verrucomicrobiales</taxon>
        <taxon>Verrucomicrobiaceae</taxon>
        <taxon>Prosthecobacter</taxon>
    </lineage>
</organism>
<evidence type="ECO:0000313" key="2">
    <source>
        <dbReference type="EMBL" id="TDU66564.1"/>
    </source>
</evidence>
<keyword evidence="3" id="KW-1185">Reference proteome</keyword>
<comment type="caution">
    <text evidence="2">The sequence shown here is derived from an EMBL/GenBank/DDBJ whole genome shotgun (WGS) entry which is preliminary data.</text>
</comment>
<keyword evidence="1" id="KW-0472">Membrane</keyword>
<protein>
    <submittedName>
        <fullName evidence="2">ElaB/YqjD/DUF883 family membrane-anchored ribosome-binding protein</fullName>
    </submittedName>
</protein>
<gene>
    <name evidence="2" type="ORF">EI77_03659</name>
</gene>
<accession>A0A4R7RMF5</accession>
<dbReference type="RefSeq" id="WP_133796662.1">
    <property type="nucleotide sequence ID" value="NZ_SOCA01000008.1"/>
</dbReference>
<keyword evidence="1" id="KW-0812">Transmembrane</keyword>
<dbReference type="EMBL" id="SOCA01000008">
    <property type="protein sequence ID" value="TDU66564.1"/>
    <property type="molecule type" value="Genomic_DNA"/>
</dbReference>
<name>A0A4R7RMF5_9BACT</name>
<reference evidence="2 3" key="1">
    <citation type="submission" date="2019-03" db="EMBL/GenBank/DDBJ databases">
        <title>Genomic Encyclopedia of Archaeal and Bacterial Type Strains, Phase II (KMG-II): from individual species to whole genera.</title>
        <authorList>
            <person name="Goeker M."/>
        </authorList>
    </citation>
    <scope>NUCLEOTIDE SEQUENCE [LARGE SCALE GENOMIC DNA]</scope>
    <source>
        <strain evidence="2 3">ATCC 25309</strain>
    </source>
</reference>
<dbReference type="OrthoDB" id="9868759at2"/>